<organism evidence="2 3">
    <name type="scientific">Candidatus Nealsonbacteria bacterium CG23_combo_of_CG06-09_8_20_14_all_38_19</name>
    <dbReference type="NCBI Taxonomy" id="1974721"/>
    <lineage>
        <taxon>Bacteria</taxon>
        <taxon>Candidatus Nealsoniibacteriota</taxon>
    </lineage>
</organism>
<proteinExistence type="predicted"/>
<keyword evidence="1" id="KW-0472">Membrane</keyword>
<keyword evidence="1" id="KW-0812">Transmembrane</keyword>
<name>A0A2G9YVV0_9BACT</name>
<protein>
    <submittedName>
        <fullName evidence="2">Uncharacterized protein</fullName>
    </submittedName>
</protein>
<comment type="caution">
    <text evidence="2">The sequence shown here is derived from an EMBL/GenBank/DDBJ whole genome shotgun (WGS) entry which is preliminary data.</text>
</comment>
<evidence type="ECO:0000313" key="2">
    <source>
        <dbReference type="EMBL" id="PIP23332.1"/>
    </source>
</evidence>
<reference evidence="2 3" key="1">
    <citation type="submission" date="2017-09" db="EMBL/GenBank/DDBJ databases">
        <title>Depth-based differentiation of microbial function through sediment-hosted aquifers and enrichment of novel symbionts in the deep terrestrial subsurface.</title>
        <authorList>
            <person name="Probst A.J."/>
            <person name="Ladd B."/>
            <person name="Jarett J.K."/>
            <person name="Geller-Mcgrath D.E."/>
            <person name="Sieber C.M."/>
            <person name="Emerson J.B."/>
            <person name="Anantharaman K."/>
            <person name="Thomas B.C."/>
            <person name="Malmstrom R."/>
            <person name="Stieglmeier M."/>
            <person name="Klingl A."/>
            <person name="Woyke T."/>
            <person name="Ryan C.M."/>
            <person name="Banfield J.F."/>
        </authorList>
    </citation>
    <scope>NUCLEOTIDE SEQUENCE [LARGE SCALE GENOMIC DNA]</scope>
    <source>
        <strain evidence="2">CG23_combo_of_CG06-09_8_20_14_all_38_19</strain>
    </source>
</reference>
<dbReference type="EMBL" id="PCRP01000063">
    <property type="protein sequence ID" value="PIP23332.1"/>
    <property type="molecule type" value="Genomic_DNA"/>
</dbReference>
<dbReference type="Proteomes" id="UP000230273">
    <property type="component" value="Unassembled WGS sequence"/>
</dbReference>
<keyword evidence="1" id="KW-1133">Transmembrane helix</keyword>
<dbReference type="AlphaFoldDB" id="A0A2G9YVV0"/>
<feature type="transmembrane region" description="Helical" evidence="1">
    <location>
        <begin position="6"/>
        <end position="26"/>
    </location>
</feature>
<evidence type="ECO:0000313" key="3">
    <source>
        <dbReference type="Proteomes" id="UP000230273"/>
    </source>
</evidence>
<gene>
    <name evidence="2" type="ORF">COX36_03935</name>
</gene>
<sequence length="91" mass="9967">MSKKAIIISIIIIAIVLVAIFGVYYISKWRKAKEQTGKGLEGLDIGVDFNVGVDVGEIGKGTENVLKNMPATNPLEEVANPFRDAYKNPFK</sequence>
<evidence type="ECO:0000256" key="1">
    <source>
        <dbReference type="SAM" id="Phobius"/>
    </source>
</evidence>
<accession>A0A2G9YVV0</accession>